<proteinExistence type="predicted"/>
<dbReference type="InterPro" id="IPR028098">
    <property type="entry name" value="Glyco_trans_4-like_N"/>
</dbReference>
<evidence type="ECO:0000256" key="1">
    <source>
        <dbReference type="ARBA" id="ARBA00021292"/>
    </source>
</evidence>
<dbReference type="Pfam" id="PF00534">
    <property type="entry name" value="Glycos_transf_1"/>
    <property type="match status" value="1"/>
</dbReference>
<dbReference type="GO" id="GO:1901137">
    <property type="term" value="P:carbohydrate derivative biosynthetic process"/>
    <property type="evidence" value="ECO:0007669"/>
    <property type="project" value="UniProtKB-ARBA"/>
</dbReference>
<reference evidence="7 8" key="1">
    <citation type="submission" date="2023-03" db="EMBL/GenBank/DDBJ databases">
        <title>Complete genome sequences of several Auritidibacter ignavus strains isolated from ear infections.</title>
        <authorList>
            <person name="Baehr T."/>
            <person name="Baumhoegger A.M."/>
        </authorList>
    </citation>
    <scope>NUCLEOTIDE SEQUENCE [LARGE SCALE GENOMIC DNA]</scope>
    <source>
        <strain evidence="7 8">BABAE-6</strain>
    </source>
</reference>
<dbReference type="RefSeq" id="WP_110110143.1">
    <property type="nucleotide sequence ID" value="NZ_CP122566.1"/>
</dbReference>
<evidence type="ECO:0000256" key="3">
    <source>
        <dbReference type="ARBA" id="ARBA00022679"/>
    </source>
</evidence>
<dbReference type="InterPro" id="IPR050194">
    <property type="entry name" value="Glycosyltransferase_grp1"/>
</dbReference>
<organism evidence="7 8">
    <name type="scientific">Auritidibacter ignavus</name>
    <dbReference type="NCBI Taxonomy" id="678932"/>
    <lineage>
        <taxon>Bacteria</taxon>
        <taxon>Bacillati</taxon>
        <taxon>Actinomycetota</taxon>
        <taxon>Actinomycetes</taxon>
        <taxon>Micrococcales</taxon>
        <taxon>Micrococcaceae</taxon>
        <taxon>Auritidibacter</taxon>
    </lineage>
</organism>
<keyword evidence="8" id="KW-1185">Reference proteome</keyword>
<sequence length="471" mass="50305">MTKADRAHSTSSRGTSLAQGPRCLVVMLSMHTSALAQPGSGDAGGMNVYVANMARALRALGHRVVIYTRATEPVTDPHTGALPAGRLLPGTEDVAEISVPAGPRQPLAKEALSEYVEEFAQAVHAHLSGPVSHLPGFDEDILVYSHYWLSGLAGRSLVARLRDEHQAVRITHAHCMHTIAAVKNHGEAHAWQDASGQRSHPEPSAREAGETQIVAAADILTANTATEAEELVTYCGADPDKIQIITPGVDHRIYTEHGPRWWPSTAEDSPESGFRILFAGRFQPHKGPQILLHALAQVQADLDRQRSPQTGLLDVIFTGAPSGAVAQHLPELADRLGVSDVVRFIPPVEPTKLAAMMRTADLVVMPSVTESFGLVAAEAQACGTGVLAHRAGGLSTVVDHGHTGELLEDLNPDTWATALKQALAQPQVWENYGRAAVAHAQGFSWQTSAQRVMQFVADRRNAAISSSGSSR</sequence>
<keyword evidence="3 7" id="KW-0808">Transferase</keyword>
<evidence type="ECO:0000313" key="8">
    <source>
        <dbReference type="Proteomes" id="UP001224674"/>
    </source>
</evidence>
<gene>
    <name evidence="7" type="ORF">QDX21_02580</name>
</gene>
<protein>
    <recommendedName>
        <fullName evidence="1">D-inositol 3-phosphate glycosyltransferase</fullName>
    </recommendedName>
</protein>
<feature type="region of interest" description="Disordered" evidence="4">
    <location>
        <begin position="187"/>
        <end position="208"/>
    </location>
</feature>
<dbReference type="InterPro" id="IPR001296">
    <property type="entry name" value="Glyco_trans_1"/>
</dbReference>
<keyword evidence="2 7" id="KW-0328">Glycosyltransferase</keyword>
<accession>A0AAJ6DDD0</accession>
<name>A0AAJ6DDD0_9MICC</name>
<dbReference type="PANTHER" id="PTHR45947">
    <property type="entry name" value="SULFOQUINOVOSYL TRANSFERASE SQD2"/>
    <property type="match status" value="1"/>
</dbReference>
<dbReference type="EMBL" id="CP122566">
    <property type="protein sequence ID" value="WGH93702.1"/>
    <property type="molecule type" value="Genomic_DNA"/>
</dbReference>
<feature type="domain" description="Glycosyl transferase family 1" evidence="5">
    <location>
        <begin position="269"/>
        <end position="436"/>
    </location>
</feature>
<evidence type="ECO:0000313" key="7">
    <source>
        <dbReference type="EMBL" id="WGH93702.1"/>
    </source>
</evidence>
<evidence type="ECO:0000259" key="6">
    <source>
        <dbReference type="Pfam" id="PF13579"/>
    </source>
</evidence>
<dbReference type="PANTHER" id="PTHR45947:SF3">
    <property type="entry name" value="SULFOQUINOVOSYL TRANSFERASE SQD2"/>
    <property type="match status" value="1"/>
</dbReference>
<dbReference type="Proteomes" id="UP001224674">
    <property type="component" value="Chromosome"/>
</dbReference>
<dbReference type="Gene3D" id="3.40.50.2000">
    <property type="entry name" value="Glycogen Phosphorylase B"/>
    <property type="match status" value="2"/>
</dbReference>
<feature type="domain" description="Glycosyltransferase subfamily 4-like N-terminal" evidence="6">
    <location>
        <begin position="44"/>
        <end position="248"/>
    </location>
</feature>
<dbReference type="SUPFAM" id="SSF53756">
    <property type="entry name" value="UDP-Glycosyltransferase/glycogen phosphorylase"/>
    <property type="match status" value="1"/>
</dbReference>
<dbReference type="GO" id="GO:0016757">
    <property type="term" value="F:glycosyltransferase activity"/>
    <property type="evidence" value="ECO:0007669"/>
    <property type="project" value="UniProtKB-KW"/>
</dbReference>
<feature type="compositionally biased region" description="Basic and acidic residues" evidence="4">
    <location>
        <begin position="199"/>
        <end position="208"/>
    </location>
</feature>
<evidence type="ECO:0000256" key="4">
    <source>
        <dbReference type="SAM" id="MobiDB-lite"/>
    </source>
</evidence>
<evidence type="ECO:0000256" key="2">
    <source>
        <dbReference type="ARBA" id="ARBA00022676"/>
    </source>
</evidence>
<dbReference type="AlphaFoldDB" id="A0AAJ6DDD0"/>
<dbReference type="Pfam" id="PF13579">
    <property type="entry name" value="Glyco_trans_4_4"/>
    <property type="match status" value="1"/>
</dbReference>
<evidence type="ECO:0000259" key="5">
    <source>
        <dbReference type="Pfam" id="PF00534"/>
    </source>
</evidence>